<name>A0A3N1D6Z6_9ACTN</name>
<gene>
    <name evidence="10" type="ORF">EDD29_6933</name>
</gene>
<dbReference type="EMBL" id="RJKE01000001">
    <property type="protein sequence ID" value="ROO89246.1"/>
    <property type="molecule type" value="Genomic_DNA"/>
</dbReference>
<keyword evidence="7" id="KW-1133">Transmembrane helix</keyword>
<feature type="compositionally biased region" description="Low complexity" evidence="8">
    <location>
        <begin position="719"/>
        <end position="742"/>
    </location>
</feature>
<dbReference type="PANTHER" id="PTHR45436">
    <property type="entry name" value="SENSOR HISTIDINE KINASE YKOH"/>
    <property type="match status" value="1"/>
</dbReference>
<evidence type="ECO:0000256" key="5">
    <source>
        <dbReference type="ARBA" id="ARBA00022692"/>
    </source>
</evidence>
<keyword evidence="7" id="KW-0472">Membrane</keyword>
<reference evidence="10 11" key="1">
    <citation type="submission" date="2018-11" db="EMBL/GenBank/DDBJ databases">
        <title>Sequencing the genomes of 1000 actinobacteria strains.</title>
        <authorList>
            <person name="Klenk H.-P."/>
        </authorList>
    </citation>
    <scope>NUCLEOTIDE SEQUENCE [LARGE SCALE GENOMIC DNA]</scope>
    <source>
        <strain evidence="10 11">DSM 44254</strain>
    </source>
</reference>
<evidence type="ECO:0000256" key="7">
    <source>
        <dbReference type="ARBA" id="ARBA00022989"/>
    </source>
</evidence>
<evidence type="ECO:0000313" key="10">
    <source>
        <dbReference type="EMBL" id="ROO89246.1"/>
    </source>
</evidence>
<evidence type="ECO:0000256" key="4">
    <source>
        <dbReference type="ARBA" id="ARBA00022679"/>
    </source>
</evidence>
<dbReference type="SUPFAM" id="SSF55874">
    <property type="entry name" value="ATPase domain of HSP90 chaperone/DNA topoisomerase II/histidine kinase"/>
    <property type="match status" value="1"/>
</dbReference>
<evidence type="ECO:0000256" key="8">
    <source>
        <dbReference type="SAM" id="MobiDB-lite"/>
    </source>
</evidence>
<evidence type="ECO:0000256" key="3">
    <source>
        <dbReference type="ARBA" id="ARBA00022553"/>
    </source>
</evidence>
<dbReference type="Proteomes" id="UP000272400">
    <property type="component" value="Unassembled WGS sequence"/>
</dbReference>
<feature type="compositionally biased region" description="Basic and acidic residues" evidence="8">
    <location>
        <begin position="745"/>
        <end position="754"/>
    </location>
</feature>
<dbReference type="GO" id="GO:0004673">
    <property type="term" value="F:protein histidine kinase activity"/>
    <property type="evidence" value="ECO:0007669"/>
    <property type="project" value="UniProtKB-EC"/>
</dbReference>
<keyword evidence="3" id="KW-0597">Phosphoprotein</keyword>
<dbReference type="EC" id="2.7.13.3" evidence="2"/>
<keyword evidence="4" id="KW-0808">Transferase</keyword>
<dbReference type="InterPro" id="IPR003594">
    <property type="entry name" value="HATPase_dom"/>
</dbReference>
<keyword evidence="5" id="KW-0812">Transmembrane</keyword>
<organism evidence="10 11">
    <name type="scientific">Actinocorallia herbida</name>
    <dbReference type="NCBI Taxonomy" id="58109"/>
    <lineage>
        <taxon>Bacteria</taxon>
        <taxon>Bacillati</taxon>
        <taxon>Actinomycetota</taxon>
        <taxon>Actinomycetes</taxon>
        <taxon>Streptosporangiales</taxon>
        <taxon>Thermomonosporaceae</taxon>
        <taxon>Actinocorallia</taxon>
    </lineage>
</organism>
<dbReference type="InterPro" id="IPR005467">
    <property type="entry name" value="His_kinase_dom"/>
</dbReference>
<evidence type="ECO:0000313" key="11">
    <source>
        <dbReference type="Proteomes" id="UP000272400"/>
    </source>
</evidence>
<dbReference type="RefSeq" id="WP_123668377.1">
    <property type="nucleotide sequence ID" value="NZ_RJKE01000001.1"/>
</dbReference>
<sequence length="786" mass="84571">MRRSRSQPIRSAIVSLIAVPLTTLVLLWAFTAFSSLGDGMLLARAQSLDGQVVRPTQTLIAALQNERMASMAVLAGAQAGATDDLALQRQAVDDARAVFEHNTTDQGLRDGIESDIRTALDTFSRDLGGLDLLRSVVDGGAQRSRPQVLTSFSTYIDHGYAIYRSVSPPDLDIAADVSTLTSLGMAREQLSRMDAVLAGRLGGEVSAWDRKEVARAVGARDLLYTDTLSRLRPADRDRYTAFLNTIEYQRLQQFEDRITRGGAAGAVGQVAWDANAEKVQSGLLALEEQMLGGITSRAEKVAIGVLLEIGVAGGLGLGAIVVSIVIAWRVSRRLIRESRALADTVGDFTRDQLPVMAELVRNGQRVDSDQIEPGVQFSVTEIERIFRSFTSARAAVLEAALHEAATMANVREVFVNLASRNQALLHRQLSLLDEMERDADDSDQLGRLFQLDHLATRMRRHAEGLVILAGKAPGRGWRSPVPLVDVVRGAASEVEDYTRVRVLPMPRVALVGPAVADTIHLLADLIENAVQYSPPDTAIEVSGQGVAAGYVLEIEDRGLGLPAEVIEQLNERLSAPPEFTLSDTARLGLFVVGRLAKRHGIRVSLRVSPYGGTTAVVFLPRELLAPDVPEGTTVEPSPALRAERVFAAAGAQGAEPRPVAVVREEVPPALPEDAVPDLPDVPAEPAAEADPSLGLHLDLPRRRRKNRGAEPADPPAEPAAPADLVSTSAAMPPTGAAANTAAPEPPERSPDNLRLRMSAMQRGWERGRVESAESGDDHLQHSEEHS</sequence>
<evidence type="ECO:0000256" key="2">
    <source>
        <dbReference type="ARBA" id="ARBA00012438"/>
    </source>
</evidence>
<dbReference type="InterPro" id="IPR050428">
    <property type="entry name" value="TCS_sensor_his_kinase"/>
</dbReference>
<dbReference type="InterPro" id="IPR013587">
    <property type="entry name" value="Nitrate/nitrite_sensing"/>
</dbReference>
<comment type="caution">
    <text evidence="10">The sequence shown here is derived from an EMBL/GenBank/DDBJ whole genome shotgun (WGS) entry which is preliminary data.</text>
</comment>
<keyword evidence="6 10" id="KW-0418">Kinase</keyword>
<feature type="domain" description="Histidine kinase" evidence="9">
    <location>
        <begin position="520"/>
        <end position="623"/>
    </location>
</feature>
<accession>A0A3N1D6Z6</accession>
<dbReference type="Pfam" id="PF02518">
    <property type="entry name" value="HATPase_c"/>
    <property type="match status" value="1"/>
</dbReference>
<feature type="compositionally biased region" description="Low complexity" evidence="8">
    <location>
        <begin position="671"/>
        <end position="691"/>
    </location>
</feature>
<dbReference type="OrthoDB" id="3845898at2"/>
<evidence type="ECO:0000259" key="9">
    <source>
        <dbReference type="PROSITE" id="PS50109"/>
    </source>
</evidence>
<evidence type="ECO:0000256" key="1">
    <source>
        <dbReference type="ARBA" id="ARBA00000085"/>
    </source>
</evidence>
<keyword evidence="11" id="KW-1185">Reference proteome</keyword>
<feature type="compositionally biased region" description="Basic and acidic residues" evidence="8">
    <location>
        <begin position="763"/>
        <end position="786"/>
    </location>
</feature>
<dbReference type="GO" id="GO:0005886">
    <property type="term" value="C:plasma membrane"/>
    <property type="evidence" value="ECO:0007669"/>
    <property type="project" value="TreeGrafter"/>
</dbReference>
<dbReference type="SMART" id="SM00387">
    <property type="entry name" value="HATPase_c"/>
    <property type="match status" value="1"/>
</dbReference>
<dbReference type="AlphaFoldDB" id="A0A3N1D6Z6"/>
<dbReference type="PANTHER" id="PTHR45436:SF5">
    <property type="entry name" value="SENSOR HISTIDINE KINASE TRCS"/>
    <property type="match status" value="1"/>
</dbReference>
<dbReference type="Pfam" id="PF08376">
    <property type="entry name" value="NIT"/>
    <property type="match status" value="1"/>
</dbReference>
<feature type="region of interest" description="Disordered" evidence="8">
    <location>
        <begin position="670"/>
        <end position="786"/>
    </location>
</feature>
<dbReference type="PROSITE" id="PS50109">
    <property type="entry name" value="HIS_KIN"/>
    <property type="match status" value="1"/>
</dbReference>
<evidence type="ECO:0000256" key="6">
    <source>
        <dbReference type="ARBA" id="ARBA00022777"/>
    </source>
</evidence>
<proteinExistence type="predicted"/>
<dbReference type="GO" id="GO:0000160">
    <property type="term" value="P:phosphorelay signal transduction system"/>
    <property type="evidence" value="ECO:0007669"/>
    <property type="project" value="TreeGrafter"/>
</dbReference>
<dbReference type="Gene3D" id="3.30.565.10">
    <property type="entry name" value="Histidine kinase-like ATPase, C-terminal domain"/>
    <property type="match status" value="1"/>
</dbReference>
<dbReference type="InterPro" id="IPR036890">
    <property type="entry name" value="HATPase_C_sf"/>
</dbReference>
<comment type="catalytic activity">
    <reaction evidence="1">
        <text>ATP + protein L-histidine = ADP + protein N-phospho-L-histidine.</text>
        <dbReference type="EC" id="2.7.13.3"/>
    </reaction>
</comment>
<protein>
    <recommendedName>
        <fullName evidence="2">histidine kinase</fullName>
        <ecNumber evidence="2">2.7.13.3</ecNumber>
    </recommendedName>
</protein>